<comment type="caution">
    <text evidence="9">The sequence shown here is derived from an EMBL/GenBank/DDBJ whole genome shotgun (WGS) entry which is preliminary data.</text>
</comment>
<dbReference type="EMBL" id="VTOW01000001">
    <property type="protein sequence ID" value="NKE70007.1"/>
    <property type="molecule type" value="Genomic_DNA"/>
</dbReference>
<keyword evidence="5 9" id="KW-0808">Transferase</keyword>
<dbReference type="Proteomes" id="UP000534783">
    <property type="component" value="Unassembled WGS sequence"/>
</dbReference>
<evidence type="ECO:0000256" key="1">
    <source>
        <dbReference type="ARBA" id="ARBA00009481"/>
    </source>
</evidence>
<dbReference type="InterPro" id="IPR052078">
    <property type="entry name" value="Trehalose_Metab_GTase"/>
</dbReference>
<evidence type="ECO:0000256" key="2">
    <source>
        <dbReference type="ARBA" id="ARBA00011738"/>
    </source>
</evidence>
<dbReference type="SUPFAM" id="SSF53756">
    <property type="entry name" value="UDP-Glycosyltransferase/glycogen phosphorylase"/>
    <property type="match status" value="1"/>
</dbReference>
<dbReference type="InterPro" id="IPR001296">
    <property type="entry name" value="Glyco_trans_1"/>
</dbReference>
<dbReference type="Pfam" id="PF21269">
    <property type="entry name" value="TreT_GT1"/>
    <property type="match status" value="1"/>
</dbReference>
<evidence type="ECO:0000313" key="9">
    <source>
        <dbReference type="EMBL" id="NKE70007.1"/>
    </source>
</evidence>
<dbReference type="Gene3D" id="3.40.50.2000">
    <property type="entry name" value="Glycogen Phosphorylase B"/>
    <property type="match status" value="2"/>
</dbReference>
<reference evidence="9 10" key="1">
    <citation type="journal article" date="2020" name="Nature">
        <title>Bacterial chemolithoautotrophy via manganese oxidation.</title>
        <authorList>
            <person name="Yu H."/>
            <person name="Leadbetter J.R."/>
        </authorList>
    </citation>
    <scope>NUCLEOTIDE SEQUENCE [LARGE SCALE GENOMIC DNA]</scope>
    <source>
        <strain evidence="9 10">Mn-1</strain>
    </source>
</reference>
<dbReference type="GO" id="GO:0006006">
    <property type="term" value="P:glucose metabolic process"/>
    <property type="evidence" value="ECO:0007669"/>
    <property type="project" value="UniProtKB-KW"/>
</dbReference>
<dbReference type="AlphaFoldDB" id="A0A7X6DMU3"/>
<organism evidence="9 10">
    <name type="scientific">Candidatus Manganitrophus noduliformans</name>
    <dbReference type="NCBI Taxonomy" id="2606439"/>
    <lineage>
        <taxon>Bacteria</taxon>
        <taxon>Pseudomonadati</taxon>
        <taxon>Nitrospirota</taxon>
        <taxon>Nitrospiria</taxon>
        <taxon>Candidatus Troglogloeales</taxon>
        <taxon>Candidatus Manganitrophaceae</taxon>
        <taxon>Candidatus Manganitrophus</taxon>
    </lineage>
</organism>
<evidence type="ECO:0000256" key="3">
    <source>
        <dbReference type="ARBA" id="ARBA00022526"/>
    </source>
</evidence>
<keyword evidence="3" id="KW-0313">Glucose metabolism</keyword>
<gene>
    <name evidence="9" type="ORF">MNODULE_04520</name>
</gene>
<feature type="domain" description="Trehalose synthase N-terminal" evidence="8">
    <location>
        <begin position="53"/>
        <end position="194"/>
    </location>
</feature>
<dbReference type="InterPro" id="IPR049438">
    <property type="entry name" value="TreT_GT1"/>
</dbReference>
<dbReference type="GO" id="GO:0016757">
    <property type="term" value="F:glycosyltransferase activity"/>
    <property type="evidence" value="ECO:0007669"/>
    <property type="project" value="UniProtKB-KW"/>
</dbReference>
<accession>A0A7X6DMU3</accession>
<proteinExistence type="inferred from homology"/>
<evidence type="ECO:0000256" key="4">
    <source>
        <dbReference type="ARBA" id="ARBA00022676"/>
    </source>
</evidence>
<dbReference type="Pfam" id="PF00534">
    <property type="entry name" value="Glycos_transf_1"/>
    <property type="match status" value="1"/>
</dbReference>
<evidence type="ECO:0000256" key="5">
    <source>
        <dbReference type="ARBA" id="ARBA00022679"/>
    </source>
</evidence>
<evidence type="ECO:0000259" key="7">
    <source>
        <dbReference type="Pfam" id="PF00534"/>
    </source>
</evidence>
<evidence type="ECO:0000259" key="8">
    <source>
        <dbReference type="Pfam" id="PF21269"/>
    </source>
</evidence>
<comment type="subunit">
    <text evidence="2">Homodimer.</text>
</comment>
<evidence type="ECO:0000256" key="6">
    <source>
        <dbReference type="ARBA" id="ARBA00023277"/>
    </source>
</evidence>
<sequence length="425" mass="47897">MEKRRSIRPKISVGRHAGAVSINVDSYRPLVGDELIDELIMLARELSGVRICHLNSTALGGGVAELLSRYLPLLQTFGLSADWRIIHGTREFFVVTKAFHNALQGAQYDLTEADRRIYLQANEESAKLIGREYDVYIVHDPQSAAIRHFIGENRAKWIWRCHIDSSSPDPNVSQFFKPFIEAYDALVFTMPEFLLPGLQIKRVAFIPPAIDPLATKNMEIPIELCKRAIADSGVDLTRPLLVQVSRFDPWKDPLGVIRAYRLVKEAVPGVQLALIGGMAGDDPEGWHILEQIEEEAANDRDLYVFTNLAGVGSMEVNVFQRGCDLIIQKSIREGFGLVVSEALWKEKPVIAGRAGGIPMQFPEGYHRYLVDTVEECADRVLHLLKRPGDRGDFGRAGREHVRKHFLFPRLLRNELRLIKDLLHPG</sequence>
<protein>
    <submittedName>
        <fullName evidence="9">Glycosyltransferase</fullName>
    </submittedName>
</protein>
<feature type="domain" description="Glycosyl transferase family 1" evidence="7">
    <location>
        <begin position="230"/>
        <end position="399"/>
    </location>
</feature>
<evidence type="ECO:0000313" key="10">
    <source>
        <dbReference type="Proteomes" id="UP000534783"/>
    </source>
</evidence>
<dbReference type="PANTHER" id="PTHR47779:SF1">
    <property type="entry name" value="SYNTHASE (CCG-9), PUTATIVE (AFU_ORTHOLOGUE AFUA_3G12100)-RELATED"/>
    <property type="match status" value="1"/>
</dbReference>
<comment type="similarity">
    <text evidence="1">Belongs to the glycosyltransferase group 1 family. Glycosyltransferase 4 subfamily.</text>
</comment>
<name>A0A7X6DMU3_9BACT</name>
<keyword evidence="6" id="KW-0119">Carbohydrate metabolism</keyword>
<keyword evidence="10" id="KW-1185">Reference proteome</keyword>
<keyword evidence="4" id="KW-0328">Glycosyltransferase</keyword>
<dbReference type="PANTHER" id="PTHR47779">
    <property type="entry name" value="SYNTHASE (CCG-9), PUTATIVE (AFU_ORTHOLOGUE AFUA_3G12100)-RELATED"/>
    <property type="match status" value="1"/>
</dbReference>